<dbReference type="SUPFAM" id="SSF82171">
    <property type="entry name" value="DPP6 N-terminal domain-like"/>
    <property type="match status" value="1"/>
</dbReference>
<sequence>MYYLNLKTGKSVQITNDGSKNIFNGISDWVYEARFSKPRFYEKDYEFQPDNLVILQVLWATEDSKNLLIRTSNRVQDTARLFSVNIPHEIETESDITKEKGTFIATFLKEDDHDDDGW</sequence>
<dbReference type="EMBL" id="MCFH01000192">
    <property type="protein sequence ID" value="ORX34329.1"/>
    <property type="molecule type" value="Genomic_DNA"/>
</dbReference>
<comment type="caution">
    <text evidence="2">The sequence shown here is derived from an EMBL/GenBank/DDBJ whole genome shotgun (WGS) entry which is preliminary data.</text>
</comment>
<dbReference type="OrthoDB" id="16520at2759"/>
<dbReference type="GO" id="GO:0006508">
    <property type="term" value="P:proteolysis"/>
    <property type="evidence" value="ECO:0007669"/>
    <property type="project" value="InterPro"/>
</dbReference>
<dbReference type="Gene3D" id="2.140.10.30">
    <property type="entry name" value="Dipeptidylpeptidase IV, N-terminal domain"/>
    <property type="match status" value="1"/>
</dbReference>
<evidence type="ECO:0000313" key="3">
    <source>
        <dbReference type="Proteomes" id="UP000193719"/>
    </source>
</evidence>
<dbReference type="STRING" id="1754191.A0A1Y1U8G3"/>
<dbReference type="Pfam" id="PF00930">
    <property type="entry name" value="DPPIV_N"/>
    <property type="match status" value="1"/>
</dbReference>
<proteinExistence type="predicted"/>
<organism evidence="2 3">
    <name type="scientific">Piromyces finnis</name>
    <dbReference type="NCBI Taxonomy" id="1754191"/>
    <lineage>
        <taxon>Eukaryota</taxon>
        <taxon>Fungi</taxon>
        <taxon>Fungi incertae sedis</taxon>
        <taxon>Chytridiomycota</taxon>
        <taxon>Chytridiomycota incertae sedis</taxon>
        <taxon>Neocallimastigomycetes</taxon>
        <taxon>Neocallimastigales</taxon>
        <taxon>Neocallimastigaceae</taxon>
        <taxon>Piromyces</taxon>
    </lineage>
</organism>
<accession>A0A1Y1U8G3</accession>
<dbReference type="AlphaFoldDB" id="A0A1Y1U8G3"/>
<name>A0A1Y1U8G3_9FUNG</name>
<evidence type="ECO:0000313" key="2">
    <source>
        <dbReference type="EMBL" id="ORX34329.1"/>
    </source>
</evidence>
<reference evidence="2 3" key="1">
    <citation type="submission" date="2016-08" db="EMBL/GenBank/DDBJ databases">
        <title>Genomes of anaerobic fungi encode conserved fungal cellulosomes for biomass hydrolysis.</title>
        <authorList>
            <consortium name="DOE Joint Genome Institute"/>
            <person name="Haitjema C.H."/>
            <person name="Gilmore S.P."/>
            <person name="Henske J.K."/>
            <person name="Solomon K.V."/>
            <person name="De Groot R."/>
            <person name="Kuo A."/>
            <person name="Mondo S.J."/>
            <person name="Salamov A.A."/>
            <person name="Labutti K."/>
            <person name="Zhao Z."/>
            <person name="Chiniquy J."/>
            <person name="Barry K."/>
            <person name="Brewer H.M."/>
            <person name="Purvine S.O."/>
            <person name="Wright A.T."/>
            <person name="Boxma B."/>
            <person name="Van Alen T."/>
            <person name="Hackstein J.H."/>
            <person name="Baker S.E."/>
            <person name="Grigoriev I.V."/>
            <person name="O'Malley M.A."/>
        </authorList>
    </citation>
    <scope>NUCLEOTIDE SEQUENCE [LARGE SCALE GENOMIC DNA]</scope>
    <source>
        <strain evidence="3">finn</strain>
    </source>
</reference>
<dbReference type="Proteomes" id="UP000193719">
    <property type="component" value="Unassembled WGS sequence"/>
</dbReference>
<feature type="domain" description="Dipeptidylpeptidase IV N-terminal" evidence="1">
    <location>
        <begin position="1"/>
        <end position="33"/>
    </location>
</feature>
<evidence type="ECO:0000259" key="1">
    <source>
        <dbReference type="Pfam" id="PF00930"/>
    </source>
</evidence>
<dbReference type="InterPro" id="IPR002469">
    <property type="entry name" value="Peptidase_S9B_N"/>
</dbReference>
<reference evidence="2 3" key="2">
    <citation type="submission" date="2016-08" db="EMBL/GenBank/DDBJ databases">
        <title>Pervasive Adenine N6-methylation of Active Genes in Fungi.</title>
        <authorList>
            <consortium name="DOE Joint Genome Institute"/>
            <person name="Mondo S.J."/>
            <person name="Dannebaum R.O."/>
            <person name="Kuo R.C."/>
            <person name="Labutti K."/>
            <person name="Haridas S."/>
            <person name="Kuo A."/>
            <person name="Salamov A."/>
            <person name="Ahrendt S.R."/>
            <person name="Lipzen A."/>
            <person name="Sullivan W."/>
            <person name="Andreopoulos W.B."/>
            <person name="Clum A."/>
            <person name="Lindquist E."/>
            <person name="Daum C."/>
            <person name="Ramamoorthy G.K."/>
            <person name="Gryganskyi A."/>
            <person name="Culley D."/>
            <person name="Magnuson J.K."/>
            <person name="James T.Y."/>
            <person name="O'Malley M.A."/>
            <person name="Stajich J.E."/>
            <person name="Spatafora J.W."/>
            <person name="Visel A."/>
            <person name="Grigoriev I.V."/>
        </authorList>
    </citation>
    <scope>NUCLEOTIDE SEQUENCE [LARGE SCALE GENOMIC DNA]</scope>
    <source>
        <strain evidence="3">finn</strain>
    </source>
</reference>
<gene>
    <name evidence="2" type="ORF">BCR36DRAFT_375911</name>
</gene>
<keyword evidence="3" id="KW-1185">Reference proteome</keyword>
<protein>
    <recommendedName>
        <fullName evidence="1">Dipeptidylpeptidase IV N-terminal domain-containing protein</fullName>
    </recommendedName>
</protein>